<dbReference type="GeneID" id="107024906"/>
<reference evidence="2" key="2">
    <citation type="submission" date="2025-08" db="UniProtKB">
        <authorList>
            <consortium name="RefSeq"/>
        </authorList>
    </citation>
    <scope>IDENTIFICATION</scope>
</reference>
<dbReference type="InterPro" id="IPR021109">
    <property type="entry name" value="Peptidase_aspartic_dom_sf"/>
</dbReference>
<protein>
    <submittedName>
        <fullName evidence="2">Uncharacterized protein LOC107024906</fullName>
    </submittedName>
</protein>
<keyword evidence="1" id="KW-1185">Reference proteome</keyword>
<evidence type="ECO:0000313" key="1">
    <source>
        <dbReference type="Proteomes" id="UP000694930"/>
    </source>
</evidence>
<reference evidence="1" key="1">
    <citation type="journal article" date="2014" name="Nat. Genet.">
        <title>The genome of the stress-tolerant wild tomato species Solanum pennellii.</title>
        <authorList>
            <person name="Bolger A."/>
            <person name="Scossa F."/>
            <person name="Bolger M.E."/>
            <person name="Lanz C."/>
            <person name="Maumus F."/>
            <person name="Tohge T."/>
            <person name="Quesneville H."/>
            <person name="Alseekh S."/>
            <person name="Sorensen I."/>
            <person name="Lichtenstein G."/>
            <person name="Fich E.A."/>
            <person name="Conte M."/>
            <person name="Keller H."/>
            <person name="Schneeberger K."/>
            <person name="Schwacke R."/>
            <person name="Ofner I."/>
            <person name="Vrebalov J."/>
            <person name="Xu Y."/>
            <person name="Osorio S."/>
            <person name="Aflitos S.A."/>
            <person name="Schijlen E."/>
            <person name="Jimenez-Gomez J.M."/>
            <person name="Ryngajllo M."/>
            <person name="Kimura S."/>
            <person name="Kumar R."/>
            <person name="Koenig D."/>
            <person name="Headland L.R."/>
            <person name="Maloof J.N."/>
            <person name="Sinha N."/>
            <person name="van Ham R.C."/>
            <person name="Lankhorst R.K."/>
            <person name="Mao L."/>
            <person name="Vogel A."/>
            <person name="Arsova B."/>
            <person name="Panstruga R."/>
            <person name="Fei Z."/>
            <person name="Rose J.K."/>
            <person name="Zamir D."/>
            <person name="Carrari F."/>
            <person name="Giovannoni J.J."/>
            <person name="Weigel D."/>
            <person name="Usadel B."/>
            <person name="Fernie A.R."/>
        </authorList>
    </citation>
    <scope>NUCLEOTIDE SEQUENCE [LARGE SCALE GENOMIC DNA]</scope>
    <source>
        <strain evidence="1">cv. LA0716</strain>
    </source>
</reference>
<dbReference type="CDD" id="cd00303">
    <property type="entry name" value="retropepsin_like"/>
    <property type="match status" value="1"/>
</dbReference>
<dbReference type="PANTHER" id="PTHR33067:SF9">
    <property type="entry name" value="RNA-DIRECTED DNA POLYMERASE"/>
    <property type="match status" value="1"/>
</dbReference>
<gene>
    <name evidence="2" type="primary">LOC107024906</name>
</gene>
<dbReference type="Gene3D" id="2.40.70.10">
    <property type="entry name" value="Acid Proteases"/>
    <property type="match status" value="1"/>
</dbReference>
<evidence type="ECO:0000313" key="2">
    <source>
        <dbReference type="RefSeq" id="XP_015081318.1"/>
    </source>
</evidence>
<organism evidence="1 2">
    <name type="scientific">Solanum pennellii</name>
    <name type="common">Tomato</name>
    <name type="synonym">Lycopersicon pennellii</name>
    <dbReference type="NCBI Taxonomy" id="28526"/>
    <lineage>
        <taxon>Eukaryota</taxon>
        <taxon>Viridiplantae</taxon>
        <taxon>Streptophyta</taxon>
        <taxon>Embryophyta</taxon>
        <taxon>Tracheophyta</taxon>
        <taxon>Spermatophyta</taxon>
        <taxon>Magnoliopsida</taxon>
        <taxon>eudicotyledons</taxon>
        <taxon>Gunneridae</taxon>
        <taxon>Pentapetalae</taxon>
        <taxon>asterids</taxon>
        <taxon>lamiids</taxon>
        <taxon>Solanales</taxon>
        <taxon>Solanaceae</taxon>
        <taxon>Solanoideae</taxon>
        <taxon>Solaneae</taxon>
        <taxon>Solanum</taxon>
        <taxon>Solanum subgen. Lycopersicon</taxon>
    </lineage>
</organism>
<dbReference type="RefSeq" id="XP_015081318.1">
    <property type="nucleotide sequence ID" value="XM_015225832.1"/>
</dbReference>
<name>A0ABM1H764_SOLPN</name>
<dbReference type="PANTHER" id="PTHR33067">
    <property type="entry name" value="RNA-DIRECTED DNA POLYMERASE-RELATED"/>
    <property type="match status" value="1"/>
</dbReference>
<proteinExistence type="predicted"/>
<accession>A0ABM1H764</accession>
<dbReference type="Proteomes" id="UP000694930">
    <property type="component" value="Chromosome 7"/>
</dbReference>
<sequence>MPGYAKFMMDMVKKKRSVTRSRVQKKYDPGAFTIPCNIGFLHFAKALCDLGASINLMPLSSYKSLGLGHPKTTTMRLLIVDRTVKRTLDVVHDVFVKLESFPNDFVILDREVDFEVPIILRGQFPATGHFSRYGKSTDDV</sequence>